<feature type="domain" description="HTH araC/xylS-type" evidence="4">
    <location>
        <begin position="380"/>
        <end position="481"/>
    </location>
</feature>
<dbReference type="InterPro" id="IPR050204">
    <property type="entry name" value="AraC_XylS_family_regulators"/>
</dbReference>
<comment type="caution">
    <text evidence="5">The sequence shown here is derived from an EMBL/GenBank/DDBJ whole genome shotgun (WGS) entry which is preliminary data.</text>
</comment>
<accession>A0ABU1WKV8</accession>
<protein>
    <submittedName>
        <fullName evidence="5">AraC-like DNA-binding protein</fullName>
    </submittedName>
</protein>
<evidence type="ECO:0000313" key="6">
    <source>
        <dbReference type="Proteomes" id="UP001265700"/>
    </source>
</evidence>
<reference evidence="5 6" key="1">
    <citation type="submission" date="2023-07" db="EMBL/GenBank/DDBJ databases">
        <title>Sorghum-associated microbial communities from plants grown in Nebraska, USA.</title>
        <authorList>
            <person name="Schachtman D."/>
        </authorList>
    </citation>
    <scope>NUCLEOTIDE SEQUENCE [LARGE SCALE GENOMIC DNA]</scope>
    <source>
        <strain evidence="5 6">4249</strain>
    </source>
</reference>
<dbReference type="PROSITE" id="PS01124">
    <property type="entry name" value="HTH_ARAC_FAMILY_2"/>
    <property type="match status" value="1"/>
</dbReference>
<dbReference type="PROSITE" id="PS00041">
    <property type="entry name" value="HTH_ARAC_FAMILY_1"/>
    <property type="match status" value="1"/>
</dbReference>
<dbReference type="Gene3D" id="1.10.10.60">
    <property type="entry name" value="Homeodomain-like"/>
    <property type="match status" value="1"/>
</dbReference>
<keyword evidence="1" id="KW-0805">Transcription regulation</keyword>
<keyword evidence="6" id="KW-1185">Reference proteome</keyword>
<dbReference type="SUPFAM" id="SSF48452">
    <property type="entry name" value="TPR-like"/>
    <property type="match status" value="1"/>
</dbReference>
<dbReference type="InterPro" id="IPR011990">
    <property type="entry name" value="TPR-like_helical_dom_sf"/>
</dbReference>
<name>A0ABU1WKV8_9BURK</name>
<gene>
    <name evidence="5" type="ORF">J2W49_001886</name>
</gene>
<proteinExistence type="predicted"/>
<dbReference type="RefSeq" id="WP_310314796.1">
    <property type="nucleotide sequence ID" value="NZ_JAVDWU010000003.1"/>
</dbReference>
<evidence type="ECO:0000256" key="3">
    <source>
        <dbReference type="ARBA" id="ARBA00023163"/>
    </source>
</evidence>
<dbReference type="PANTHER" id="PTHR46796">
    <property type="entry name" value="HTH-TYPE TRANSCRIPTIONAL ACTIVATOR RHAS-RELATED"/>
    <property type="match status" value="1"/>
</dbReference>
<evidence type="ECO:0000256" key="1">
    <source>
        <dbReference type="ARBA" id="ARBA00023015"/>
    </source>
</evidence>
<dbReference type="PANTHER" id="PTHR46796:SF12">
    <property type="entry name" value="HTH-TYPE DNA-BINDING TRANSCRIPTIONAL ACTIVATOR EUTR"/>
    <property type="match status" value="1"/>
</dbReference>
<evidence type="ECO:0000256" key="2">
    <source>
        <dbReference type="ARBA" id="ARBA00023125"/>
    </source>
</evidence>
<dbReference type="InterPro" id="IPR018062">
    <property type="entry name" value="HTH_AraC-typ_CS"/>
</dbReference>
<dbReference type="InterPro" id="IPR018060">
    <property type="entry name" value="HTH_AraC"/>
</dbReference>
<dbReference type="EMBL" id="JAVDWU010000003">
    <property type="protein sequence ID" value="MDR7149931.1"/>
    <property type="molecule type" value="Genomic_DNA"/>
</dbReference>
<evidence type="ECO:0000259" key="4">
    <source>
        <dbReference type="PROSITE" id="PS01124"/>
    </source>
</evidence>
<organism evidence="5 6">
    <name type="scientific">Hydrogenophaga palleronii</name>
    <dbReference type="NCBI Taxonomy" id="65655"/>
    <lineage>
        <taxon>Bacteria</taxon>
        <taxon>Pseudomonadati</taxon>
        <taxon>Pseudomonadota</taxon>
        <taxon>Betaproteobacteria</taxon>
        <taxon>Burkholderiales</taxon>
        <taxon>Comamonadaceae</taxon>
        <taxon>Hydrogenophaga</taxon>
    </lineage>
</organism>
<dbReference type="Gene3D" id="1.25.40.10">
    <property type="entry name" value="Tetratricopeptide repeat domain"/>
    <property type="match status" value="1"/>
</dbReference>
<keyword evidence="3" id="KW-0804">Transcription</keyword>
<keyword evidence="2" id="KW-0238">DNA-binding</keyword>
<evidence type="ECO:0000313" key="5">
    <source>
        <dbReference type="EMBL" id="MDR7149931.1"/>
    </source>
</evidence>
<dbReference type="Proteomes" id="UP001265700">
    <property type="component" value="Unassembled WGS sequence"/>
</dbReference>
<dbReference type="SMART" id="SM00342">
    <property type="entry name" value="HTH_ARAC"/>
    <property type="match status" value="1"/>
</dbReference>
<dbReference type="Pfam" id="PF12833">
    <property type="entry name" value="HTH_18"/>
    <property type="match status" value="1"/>
</dbReference>
<sequence length="491" mass="54469">MFVLALTSLRASVLHRDIAQLVLQGDIPSALRMGSERYERLPATPDAVPQRAALGQLLGRVMLACGKEEEAEELFQRQLKSYEAISRPMVRWYGTMDQGAMLLHLNRPGRALECFGAVADDARAPVEARIEAMAAAAISVHRAGDCRSALKSVEAARALARTLANERFAQLVDCLALELSVLHSERAGEFMDDHALGTVFQDGAAELLDPSALHQKLGSAATAVQAWAPWAAIRMRYLRRLLEKECVGTEAAAHVNDALAWLRERRMSEVETHARIEGALMLMSRDATRAASELLAPLTFNEAQTRRSRYALELQYCLAKLHQQQGRHIDALRLYRLHTQQAVQALRNYVAVGRTPTFLQQAKQTDAGDAAKMRLPLRYRRAYQFILDHLADESLSVRQVAAHIDVTERALQLAFRTHLGITPAELIRTRRMENIHQDLQDQGGGAAVLEVASRWGVTNRSTLVHNYRSRFDQTPTQTLRGLAPGLGGAAC</sequence>